<evidence type="ECO:0000259" key="7">
    <source>
        <dbReference type="PROSITE" id="PS50095"/>
    </source>
</evidence>
<feature type="domain" description="PLAT" evidence="7">
    <location>
        <begin position="532"/>
        <end position="651"/>
    </location>
</feature>
<feature type="non-terminal residue" evidence="8">
    <location>
        <position position="739"/>
    </location>
</feature>
<gene>
    <name evidence="8" type="ORF">BIW11_05396</name>
</gene>
<name>A0A1V9Y2F4_9ACAR</name>
<proteinExistence type="predicted"/>
<dbReference type="STRING" id="418985.A0A1V9Y2F4"/>
<dbReference type="PANTHER" id="PTHR10877">
    <property type="entry name" value="POLYCYSTIN FAMILY MEMBER"/>
    <property type="match status" value="1"/>
</dbReference>
<dbReference type="InterPro" id="IPR000203">
    <property type="entry name" value="GPS"/>
</dbReference>
<evidence type="ECO:0000256" key="3">
    <source>
        <dbReference type="ARBA" id="ARBA00022989"/>
    </source>
</evidence>
<dbReference type="InterPro" id="IPR001024">
    <property type="entry name" value="PLAT/LH2_dom"/>
</dbReference>
<accession>A0A1V9Y2F4</accession>
<dbReference type="SUPFAM" id="SSF49723">
    <property type="entry name" value="Lipase/lipooxygenase domain (PLAT/LH2 domain)"/>
    <property type="match status" value="1"/>
</dbReference>
<dbReference type="GO" id="GO:0016020">
    <property type="term" value="C:membrane"/>
    <property type="evidence" value="ECO:0007669"/>
    <property type="project" value="UniProtKB-SubCell"/>
</dbReference>
<evidence type="ECO:0000256" key="1">
    <source>
        <dbReference type="ARBA" id="ARBA00004370"/>
    </source>
</evidence>
<keyword evidence="9" id="KW-1185">Reference proteome</keyword>
<dbReference type="GO" id="GO:0005262">
    <property type="term" value="F:calcium channel activity"/>
    <property type="evidence" value="ECO:0007669"/>
    <property type="project" value="TreeGrafter"/>
</dbReference>
<dbReference type="AlphaFoldDB" id="A0A1V9Y2F4"/>
<reference evidence="8 9" key="1">
    <citation type="journal article" date="2017" name="Gigascience">
        <title>Draft genome of the honey bee ectoparasitic mite, Tropilaelaps mercedesae, is shaped by the parasitic life history.</title>
        <authorList>
            <person name="Dong X."/>
            <person name="Armstrong S.D."/>
            <person name="Xia D."/>
            <person name="Makepeace B.L."/>
            <person name="Darby A.C."/>
            <person name="Kadowaki T."/>
        </authorList>
    </citation>
    <scope>NUCLEOTIDE SEQUENCE [LARGE SCALE GENOMIC DNA]</scope>
    <source>
        <strain evidence="8">Wuxi-XJTLU</strain>
    </source>
</reference>
<comment type="subcellular location">
    <subcellularLocation>
        <location evidence="1">Membrane</location>
    </subcellularLocation>
</comment>
<comment type="caution">
    <text evidence="8">The sequence shown here is derived from an EMBL/GenBank/DDBJ whole genome shotgun (WGS) entry which is preliminary data.</text>
</comment>
<organism evidence="8 9">
    <name type="scientific">Tropilaelaps mercedesae</name>
    <dbReference type="NCBI Taxonomy" id="418985"/>
    <lineage>
        <taxon>Eukaryota</taxon>
        <taxon>Metazoa</taxon>
        <taxon>Ecdysozoa</taxon>
        <taxon>Arthropoda</taxon>
        <taxon>Chelicerata</taxon>
        <taxon>Arachnida</taxon>
        <taxon>Acari</taxon>
        <taxon>Parasitiformes</taxon>
        <taxon>Mesostigmata</taxon>
        <taxon>Gamasina</taxon>
        <taxon>Dermanyssoidea</taxon>
        <taxon>Laelapidae</taxon>
        <taxon>Tropilaelaps</taxon>
    </lineage>
</organism>
<comment type="caution">
    <text evidence="5">Lacks conserved residue(s) required for the propagation of feature annotation.</text>
</comment>
<feature type="transmembrane region" description="Helical" evidence="6">
    <location>
        <begin position="713"/>
        <end position="732"/>
    </location>
</feature>
<dbReference type="Pfam" id="PF01477">
    <property type="entry name" value="PLAT"/>
    <property type="match status" value="1"/>
</dbReference>
<evidence type="ECO:0000256" key="6">
    <source>
        <dbReference type="SAM" id="Phobius"/>
    </source>
</evidence>
<dbReference type="OrthoDB" id="444119at2759"/>
<keyword evidence="4 6" id="KW-0472">Membrane</keyword>
<dbReference type="InParanoid" id="A0A1V9Y2F4"/>
<dbReference type="InterPro" id="IPR051223">
    <property type="entry name" value="Polycystin"/>
</dbReference>
<dbReference type="InterPro" id="IPR046338">
    <property type="entry name" value="GAIN_dom_sf"/>
</dbReference>
<evidence type="ECO:0000256" key="4">
    <source>
        <dbReference type="ARBA" id="ARBA00023136"/>
    </source>
</evidence>
<evidence type="ECO:0000256" key="2">
    <source>
        <dbReference type="ARBA" id="ARBA00022692"/>
    </source>
</evidence>
<evidence type="ECO:0000313" key="9">
    <source>
        <dbReference type="Proteomes" id="UP000192247"/>
    </source>
</evidence>
<evidence type="ECO:0000256" key="5">
    <source>
        <dbReference type="PROSITE-ProRule" id="PRU00152"/>
    </source>
</evidence>
<dbReference type="Pfam" id="PF01825">
    <property type="entry name" value="GPS"/>
    <property type="match status" value="1"/>
</dbReference>
<dbReference type="Gene3D" id="2.60.60.20">
    <property type="entry name" value="PLAT/LH2 domain"/>
    <property type="match status" value="1"/>
</dbReference>
<dbReference type="SMART" id="SM00303">
    <property type="entry name" value="GPS"/>
    <property type="match status" value="1"/>
</dbReference>
<dbReference type="GO" id="GO:0050982">
    <property type="term" value="P:detection of mechanical stimulus"/>
    <property type="evidence" value="ECO:0007669"/>
    <property type="project" value="TreeGrafter"/>
</dbReference>
<feature type="transmembrane region" description="Helical" evidence="6">
    <location>
        <begin position="487"/>
        <end position="507"/>
    </location>
</feature>
<protein>
    <submittedName>
        <fullName evidence="8">Polycystic kidney disease protein 1 2-like</fullName>
    </submittedName>
</protein>
<keyword evidence="2 6" id="KW-0812">Transmembrane</keyword>
<keyword evidence="3 6" id="KW-1133">Transmembrane helix</keyword>
<dbReference type="SMART" id="SM00308">
    <property type="entry name" value="LH2"/>
    <property type="match status" value="1"/>
</dbReference>
<dbReference type="Proteomes" id="UP000192247">
    <property type="component" value="Unassembled WGS sequence"/>
</dbReference>
<dbReference type="Gene3D" id="2.60.220.50">
    <property type="match status" value="1"/>
</dbReference>
<evidence type="ECO:0000313" key="8">
    <source>
        <dbReference type="EMBL" id="OQR79924.1"/>
    </source>
</evidence>
<dbReference type="FunFam" id="2.60.60.20:FF:000034">
    <property type="entry name" value="Pkd1l2, putative"/>
    <property type="match status" value="1"/>
</dbReference>
<dbReference type="EMBL" id="MNPL01000548">
    <property type="protein sequence ID" value="OQR79924.1"/>
    <property type="molecule type" value="Genomic_DNA"/>
</dbReference>
<dbReference type="PANTHER" id="PTHR10877:SF150">
    <property type="entry name" value="REJ DOMAIN-CONTAINING PROTEIN"/>
    <property type="match status" value="1"/>
</dbReference>
<dbReference type="InterPro" id="IPR036392">
    <property type="entry name" value="PLAT/LH2_dom_sf"/>
</dbReference>
<sequence>MIRSVSSIMNVDTLNSIEQVGSALTAIAGEGNGVDNEGKELIIKLLRKTVKLAKTMKVEAPQQLLDFCMYAVGTMGGIVARMTQQLLEGTVMPTDRAKAINLEYDTEIALEGEEEKEALFDGTMPMDKALERAVVLEERKAAEAQITTMIQLTIDMVLAILRNIVVGEKPLEFAAPSGLAMTISMFNGGALTGKAIQHGDAVYVFPGVCDMLANQPTCAGNESLGVMAVSWPAILQSYGGSVDVLSKDSKTLQLIVLDDALTPLDISNTTDFFTIIVPRKGAGENGTGLPDPTHFTPEPKWNEQMVYHQFLVPKPDSAVNIEITPDNTDHSRLLVYLKHKAKPLLNSYDMVFNLSQTRNTNGTYDIFLDNLCIDNRTGFFYIGITEANVSIPELTANGSAYFNLSDTEVVRELSTDYSLRVYTSGCYFFNKRSKTWSGEGCFVDNANYAATYCKCNHLTSFGSGFFVVPNTIDFSYVFANAGFADNVTIYMCVILTMLIYLMLLIWARQEDLKDNDKLCAHPLPDNDHRDNYLYEVTVFTGDKDGAATDSRIFFILSGDDDETDARTFGEAKGKLFRRGGQDTFVMACAKPLGRLNYMRLWHDSSGKGKFRSWYLRFISVRDVQTNARYDFIANRWFAVEKDDGQVDRLLPVAGKLWMTNRPKMNFIIGRKEEATEFNHLFQLKSQKNLADGHLWFSVFLRPPKSRFTRCQRVSCCIALLYLSMLVNAMWYGRVPSKPS</sequence>
<dbReference type="PROSITE" id="PS50095">
    <property type="entry name" value="PLAT"/>
    <property type="match status" value="1"/>
</dbReference>